<organism evidence="1 2">
    <name type="scientific">Streptomyces viridochromogenes</name>
    <dbReference type="NCBI Taxonomy" id="1938"/>
    <lineage>
        <taxon>Bacteria</taxon>
        <taxon>Bacillati</taxon>
        <taxon>Actinomycetota</taxon>
        <taxon>Actinomycetes</taxon>
        <taxon>Kitasatosporales</taxon>
        <taxon>Streptomycetaceae</taxon>
        <taxon>Streptomyces</taxon>
    </lineage>
</organism>
<accession>A0A0J7ZJB6</accession>
<proteinExistence type="predicted"/>
<dbReference type="Pfam" id="PF19450">
    <property type="entry name" value="DUF5988"/>
    <property type="match status" value="1"/>
</dbReference>
<name>A0A0J7ZJB6_STRVR</name>
<dbReference type="RefSeq" id="WP_030051194.1">
    <property type="nucleotide sequence ID" value="NZ_LFNT01000007.1"/>
</dbReference>
<comment type="caution">
    <text evidence="1">The sequence shown here is derived from an EMBL/GenBank/DDBJ whole genome shotgun (WGS) entry which is preliminary data.</text>
</comment>
<gene>
    <name evidence="1" type="ORF">ACM01_08990</name>
</gene>
<evidence type="ECO:0000313" key="1">
    <source>
        <dbReference type="EMBL" id="KMS75512.1"/>
    </source>
</evidence>
<protein>
    <submittedName>
        <fullName evidence="1">Uncharacterized protein</fullName>
    </submittedName>
</protein>
<sequence length="68" mass="7688">MNDTAQVFLEGGPDDLPDRIVPTPLPGPDVKIKLRGGYEHFRPTARQADTPEGKLPVYVWWERTEIAE</sequence>
<dbReference type="Proteomes" id="UP000037432">
    <property type="component" value="Unassembled WGS sequence"/>
</dbReference>
<dbReference type="AlphaFoldDB" id="A0A0J7ZJB6"/>
<dbReference type="PATRIC" id="fig|1938.3.peg.6889"/>
<dbReference type="OrthoDB" id="3402203at2"/>
<dbReference type="InterPro" id="IPR046030">
    <property type="entry name" value="DUF5988"/>
</dbReference>
<reference evidence="1 2" key="1">
    <citation type="submission" date="2015-06" db="EMBL/GenBank/DDBJ databases">
        <authorList>
            <person name="Ju K.-S."/>
            <person name="Doroghazi J.R."/>
            <person name="Metcalf W.W."/>
        </authorList>
    </citation>
    <scope>NUCLEOTIDE SEQUENCE [LARGE SCALE GENOMIC DNA]</scope>
    <source>
        <strain evidence="1 2">NRRL 3414</strain>
    </source>
</reference>
<dbReference type="EMBL" id="LFNT01000007">
    <property type="protein sequence ID" value="KMS75512.1"/>
    <property type="molecule type" value="Genomic_DNA"/>
</dbReference>
<evidence type="ECO:0000313" key="2">
    <source>
        <dbReference type="Proteomes" id="UP000037432"/>
    </source>
</evidence>